<dbReference type="Proteomes" id="UP000555546">
    <property type="component" value="Unassembled WGS sequence"/>
</dbReference>
<protein>
    <submittedName>
        <fullName evidence="1">Uncharacterized protein</fullName>
    </submittedName>
</protein>
<comment type="caution">
    <text evidence="1">The sequence shown here is derived from an EMBL/GenBank/DDBJ whole genome shotgun (WGS) entry which is preliminary data.</text>
</comment>
<organism evidence="1 2">
    <name type="scientific">Brucella daejeonensis</name>
    <dbReference type="NCBI Taxonomy" id="659015"/>
    <lineage>
        <taxon>Bacteria</taxon>
        <taxon>Pseudomonadati</taxon>
        <taxon>Pseudomonadota</taxon>
        <taxon>Alphaproteobacteria</taxon>
        <taxon>Hyphomicrobiales</taxon>
        <taxon>Brucellaceae</taxon>
        <taxon>Brucella/Ochrobactrum group</taxon>
        <taxon>Brucella</taxon>
    </lineage>
</organism>
<keyword evidence="2" id="KW-1185">Reference proteome</keyword>
<proteinExistence type="predicted"/>
<dbReference type="EMBL" id="JACIJG010000006">
    <property type="protein sequence ID" value="MBB5702153.1"/>
    <property type="molecule type" value="Genomic_DNA"/>
</dbReference>
<gene>
    <name evidence="1" type="ORF">FHS76_002028</name>
</gene>
<name>A0A7W9AX09_9HYPH</name>
<evidence type="ECO:0000313" key="2">
    <source>
        <dbReference type="Proteomes" id="UP000555546"/>
    </source>
</evidence>
<reference evidence="1 2" key="1">
    <citation type="submission" date="2020-08" db="EMBL/GenBank/DDBJ databases">
        <title>Genomic Encyclopedia of Type Strains, Phase IV (KMG-IV): sequencing the most valuable type-strain genomes for metagenomic binning, comparative biology and taxonomic classification.</title>
        <authorList>
            <person name="Goeker M."/>
        </authorList>
    </citation>
    <scope>NUCLEOTIDE SEQUENCE [LARGE SCALE GENOMIC DNA]</scope>
    <source>
        <strain evidence="1 2">DSM 26944</strain>
    </source>
</reference>
<sequence length="1012" mass="109890">MPFLAPIFTAIGGLVSSVAAWAAASPILAGIAQTAFGIALKYAVNALFPPKTQSRASELETQYGANIPRSVILGTCATEGHHIYRNSYGSGGRQIQDVFVLSSFRITSVPRVRYNGQWRDLVQQDADGYWLVPNEGTSGDDHDNVRVKFYYGTMDQQAEPTLINEARPTGRWTVNHRGAGVAYAIVFSELRKNGDGLTSPAKILFEVVGAPLYDWRKDSTMGGSGSHRWDDQSTWEYSDNPVVQIYNLERGFFNGTQRMVGKGVRASRLPLAEYTQAANICDEIMSDGSKRYRAHAIAKDGPGANHDANLTPILEAMCGSWVERVDGEFPIAGAPQAIVATITDNDIKRGAPLRFSAKRKRTELINTVAASYVSPDDFYETKDAATRIDAGALAEDRETLASAIPYGAVTDSRQVDRLADIAIRGARYQASAEIVVHPKFLDMIKEGRWIRWNSAKYGDRTFQVLSRQLGGINTDGARDIAISLQQISNGVFDPTAYETTPPNIIVVPPPQYLAEVQNFDVIPILVGADGQGELPGVRLLWDTIDDISVVGVDIEYWPANDPSQVFTKFVTWDVTNVPIVEGLTSLTDWFVRTRLRVDNGRSVAWAAATPFTTLNARGDQSPVDYEGLDDDLKSYLGWIGPQMREIIRQAQELATTTADNHNSNYADRQAIRRELSSSFGTAQAQWQEDIFVATGPNSAIGQQLTRINAQLWDNTGASIIQLLQVRVDGVEDDVAAQAEAITQLTSTVNDVSASATFRMGTYVSPSGWNSRIGMEVRGGIADSYKSAGLFLDVNSTQGRVVMIADQIVFSNGTQYFKPFVIQNNVMYGEGFVMDWAKIVNVSIGTAQIANAAITSAKIGDLQVKTSNLDFHNVTQDYQSSGSFPSSGSTTTSYVTIATMVTNNPQAGTAFAEIRSSANFQSSIPGSGGFSAVQLRFINLTTGSEFIAADDGASRSSSGSVSFSVSCDGLFIDPSAVQGNNTYAIQARTVSGSSGTPNYQGGTWLIRALVWKR</sequence>
<evidence type="ECO:0000313" key="1">
    <source>
        <dbReference type="EMBL" id="MBB5702153.1"/>
    </source>
</evidence>
<accession>A0A7W9AX09</accession>
<dbReference type="RefSeq" id="WP_183651448.1">
    <property type="nucleotide sequence ID" value="NZ_JACIJG010000006.1"/>
</dbReference>
<dbReference type="AlphaFoldDB" id="A0A7W9AX09"/>